<protein>
    <submittedName>
        <fullName evidence="2">Uncharacterized protein</fullName>
    </submittedName>
</protein>
<reference evidence="2" key="2">
    <citation type="submission" date="2022-10" db="EMBL/GenBank/DDBJ databases">
        <authorList>
            <consortium name="ENA_rothamsted_submissions"/>
            <consortium name="culmorum"/>
            <person name="King R."/>
        </authorList>
    </citation>
    <scope>NUCLEOTIDE SEQUENCE</scope>
</reference>
<reference evidence="2" key="1">
    <citation type="submission" date="2021-12" db="EMBL/GenBank/DDBJ databases">
        <authorList>
            <person name="King R."/>
        </authorList>
    </citation>
    <scope>NUCLEOTIDE SEQUENCE</scope>
</reference>
<keyword evidence="1" id="KW-1133">Transmembrane helix</keyword>
<keyword evidence="1" id="KW-0812">Transmembrane</keyword>
<evidence type="ECO:0000256" key="1">
    <source>
        <dbReference type="SAM" id="Phobius"/>
    </source>
</evidence>
<evidence type="ECO:0000313" key="3">
    <source>
        <dbReference type="Proteomes" id="UP001153714"/>
    </source>
</evidence>
<proteinExistence type="predicted"/>
<accession>A0A9N9RB52</accession>
<gene>
    <name evidence="2" type="ORF">DIATSA_LOCUS10495</name>
</gene>
<keyword evidence="3" id="KW-1185">Reference proteome</keyword>
<feature type="transmembrane region" description="Helical" evidence="1">
    <location>
        <begin position="94"/>
        <end position="118"/>
    </location>
</feature>
<sequence length="120" mass="14062">MNKTIKSGVRELLFRMISKFQEQKEENDAVFEEKQGCLRIILNFFENLEDVAGVNKIVEIIKKLTDLEQKNRLTNQNQYLEKIASLTGNFTIKIIWKVLLSMLEIVIPVTLIMNPYIWNS</sequence>
<name>A0A9N9RB52_9NEOP</name>
<dbReference type="Proteomes" id="UP001153714">
    <property type="component" value="Chromosome 5"/>
</dbReference>
<evidence type="ECO:0000313" key="2">
    <source>
        <dbReference type="EMBL" id="CAG9793020.1"/>
    </source>
</evidence>
<dbReference type="AlphaFoldDB" id="A0A9N9RB52"/>
<keyword evidence="1" id="KW-0472">Membrane</keyword>
<organism evidence="2 3">
    <name type="scientific">Diatraea saccharalis</name>
    <name type="common">sugarcane borer</name>
    <dbReference type="NCBI Taxonomy" id="40085"/>
    <lineage>
        <taxon>Eukaryota</taxon>
        <taxon>Metazoa</taxon>
        <taxon>Ecdysozoa</taxon>
        <taxon>Arthropoda</taxon>
        <taxon>Hexapoda</taxon>
        <taxon>Insecta</taxon>
        <taxon>Pterygota</taxon>
        <taxon>Neoptera</taxon>
        <taxon>Endopterygota</taxon>
        <taxon>Lepidoptera</taxon>
        <taxon>Glossata</taxon>
        <taxon>Ditrysia</taxon>
        <taxon>Pyraloidea</taxon>
        <taxon>Crambidae</taxon>
        <taxon>Crambinae</taxon>
        <taxon>Diatraea</taxon>
    </lineage>
</organism>
<dbReference type="EMBL" id="OU893336">
    <property type="protein sequence ID" value="CAG9793020.1"/>
    <property type="molecule type" value="Genomic_DNA"/>
</dbReference>
<dbReference type="OrthoDB" id="44277at2759"/>